<name>A0A401S2P1_CHIPU</name>
<organism evidence="1 2">
    <name type="scientific">Chiloscyllium punctatum</name>
    <name type="common">Brownbanded bambooshark</name>
    <name type="synonym">Hemiscyllium punctatum</name>
    <dbReference type="NCBI Taxonomy" id="137246"/>
    <lineage>
        <taxon>Eukaryota</taxon>
        <taxon>Metazoa</taxon>
        <taxon>Chordata</taxon>
        <taxon>Craniata</taxon>
        <taxon>Vertebrata</taxon>
        <taxon>Chondrichthyes</taxon>
        <taxon>Elasmobranchii</taxon>
        <taxon>Galeomorphii</taxon>
        <taxon>Galeoidea</taxon>
        <taxon>Orectolobiformes</taxon>
        <taxon>Hemiscylliidae</taxon>
        <taxon>Chiloscyllium</taxon>
    </lineage>
</organism>
<dbReference type="Proteomes" id="UP000287033">
    <property type="component" value="Unassembled WGS sequence"/>
</dbReference>
<reference evidence="1 2" key="1">
    <citation type="journal article" date="2018" name="Nat. Ecol. Evol.">
        <title>Shark genomes provide insights into elasmobranch evolution and the origin of vertebrates.</title>
        <authorList>
            <person name="Hara Y"/>
            <person name="Yamaguchi K"/>
            <person name="Onimaru K"/>
            <person name="Kadota M"/>
            <person name="Koyanagi M"/>
            <person name="Keeley SD"/>
            <person name="Tatsumi K"/>
            <person name="Tanaka K"/>
            <person name="Motone F"/>
            <person name="Kageyama Y"/>
            <person name="Nozu R"/>
            <person name="Adachi N"/>
            <person name="Nishimura O"/>
            <person name="Nakagawa R"/>
            <person name="Tanegashima C"/>
            <person name="Kiyatake I"/>
            <person name="Matsumoto R"/>
            <person name="Murakumo K"/>
            <person name="Nishida K"/>
            <person name="Terakita A"/>
            <person name="Kuratani S"/>
            <person name="Sato K"/>
            <person name="Hyodo S Kuraku.S."/>
        </authorList>
    </citation>
    <scope>NUCLEOTIDE SEQUENCE [LARGE SCALE GENOMIC DNA]</scope>
</reference>
<dbReference type="AlphaFoldDB" id="A0A401S2P1"/>
<dbReference type="EMBL" id="BEZZ01000063">
    <property type="protein sequence ID" value="GCC24667.1"/>
    <property type="molecule type" value="Genomic_DNA"/>
</dbReference>
<keyword evidence="2" id="KW-1185">Reference proteome</keyword>
<proteinExistence type="predicted"/>
<protein>
    <submittedName>
        <fullName evidence="1">Uncharacterized protein</fullName>
    </submittedName>
</protein>
<gene>
    <name evidence="1" type="ORF">chiPu_0003069</name>
</gene>
<sequence length="310" mass="34044">MDHLLVEDNRLQSVRITIRFWSGVRPYGRCLSPLLAPHVHGEPGAKSFVDDLIQAQGFVSSRAATSLRSIGSHPSCQPFVGNRCTRIYSHAHSYAPVRYLGFCSGPTSNPTPCRPFHAHRRPPLPGGVRACACPGVAATAVRPRSKWDVLSRGRQLCVCVGGMERSVSWSVGVLPTLFLPHHLGMPAPGGHSCCSLARSSYAMPSDRCAECGSCYPLAMGTRQAAGDFLFFPSSSLFEEVHFPRRRIHGFRGTLRLPVRVAPLDWIGRFCRWSWLRGRSVIGVLSESQRFTRVGRAPNGDGSECDGSYRL</sequence>
<evidence type="ECO:0000313" key="2">
    <source>
        <dbReference type="Proteomes" id="UP000287033"/>
    </source>
</evidence>
<evidence type="ECO:0000313" key="1">
    <source>
        <dbReference type="EMBL" id="GCC24667.1"/>
    </source>
</evidence>
<accession>A0A401S2P1</accession>
<comment type="caution">
    <text evidence="1">The sequence shown here is derived from an EMBL/GenBank/DDBJ whole genome shotgun (WGS) entry which is preliminary data.</text>
</comment>